<evidence type="ECO:0000256" key="3">
    <source>
        <dbReference type="ARBA" id="ARBA00022487"/>
    </source>
</evidence>
<dbReference type="InterPro" id="IPR000675">
    <property type="entry name" value="Cutinase/axe"/>
</dbReference>
<dbReference type="InterPro" id="IPR029058">
    <property type="entry name" value="AB_hydrolase_fold"/>
</dbReference>
<evidence type="ECO:0000256" key="6">
    <source>
        <dbReference type="ARBA" id="ARBA00022801"/>
    </source>
</evidence>
<keyword evidence="11" id="KW-1185">Reference proteome</keyword>
<comment type="similarity">
    <text evidence="2 8">Belongs to the cutinase family.</text>
</comment>
<keyword evidence="5 8" id="KW-0732">Signal</keyword>
<reference evidence="10 11" key="1">
    <citation type="journal article" date="2025" name="Microbiol. Resour. Announc.">
        <title>Draft genome sequences for Neonectria magnoliae and Neonectria punicea, canker pathogens of Liriodendron tulipifera and Acer saccharum in West Virginia.</title>
        <authorList>
            <person name="Petronek H.M."/>
            <person name="Kasson M.T."/>
            <person name="Metheny A.M."/>
            <person name="Stauder C.M."/>
            <person name="Lovett B."/>
            <person name="Lynch S.C."/>
            <person name="Garnas J.R."/>
            <person name="Kasson L.R."/>
            <person name="Stajich J.E."/>
        </authorList>
    </citation>
    <scope>NUCLEOTIDE SEQUENCE [LARGE SCALE GENOMIC DNA]</scope>
    <source>
        <strain evidence="10 11">NRRL 64653</strain>
    </source>
</reference>
<feature type="region of interest" description="Disordered" evidence="9">
    <location>
        <begin position="233"/>
        <end position="344"/>
    </location>
</feature>
<feature type="compositionally biased region" description="Low complexity" evidence="9">
    <location>
        <begin position="263"/>
        <end position="343"/>
    </location>
</feature>
<evidence type="ECO:0000313" key="10">
    <source>
        <dbReference type="EMBL" id="KAK7408528.1"/>
    </source>
</evidence>
<keyword evidence="3 8" id="KW-0719">Serine esterase</keyword>
<comment type="function">
    <text evidence="8">Catalyzes the hydrolysis of complex carboxylic polyesters found in the cell wall of plants. Degrades cutin, a macromolecule that forms the structure of the plant cuticle.</text>
</comment>
<feature type="compositionally biased region" description="Low complexity" evidence="9">
    <location>
        <begin position="233"/>
        <end position="248"/>
    </location>
</feature>
<accession>A0ABR1GSN6</accession>
<dbReference type="SMART" id="SM01110">
    <property type="entry name" value="Cutinase"/>
    <property type="match status" value="1"/>
</dbReference>
<sequence length="361" mass="37503">MRQAVAISLLLAAATEGHHVARDSACKDVHVFLARGNNEPYPGRQGKLITAICSGLSSCDYEDIKFYNPLESVYCDSVFEGARNGIDQITAYNKKCPDSKLVVSGYSQGAHVVGDILGGGGGTFFQGCVQGDNEGLDPKSRPANKIVAAMIFGDTRHTANQPYNVLTGAGKDGLFPRTSEMLTNLAKYGDALHSYCVDTDPICAQGDVVETHLNYFDVFSDTVAEWVHERVKAAGGDESTSASASASKTKTKEASKTKDTTTTEEASTTGTDSEETSTATESESTTKAKTKTTTTASSTEDGSSETTATTATSGSASDSGSEATTTKTTSAAEATTSASGAGSRDSQLGAVLFALGAIMAF</sequence>
<name>A0ABR1GSN6_9HYPO</name>
<comment type="subcellular location">
    <subcellularLocation>
        <location evidence="1 8">Secreted</location>
    </subcellularLocation>
</comment>
<dbReference type="SUPFAM" id="SSF53474">
    <property type="entry name" value="alpha/beta-Hydrolases"/>
    <property type="match status" value="1"/>
</dbReference>
<proteinExistence type="inferred from homology"/>
<evidence type="ECO:0000256" key="2">
    <source>
        <dbReference type="ARBA" id="ARBA00007534"/>
    </source>
</evidence>
<dbReference type="PANTHER" id="PTHR33630">
    <property type="entry name" value="CUTINASE RV1984C-RELATED-RELATED"/>
    <property type="match status" value="1"/>
</dbReference>
<comment type="caution">
    <text evidence="10">The sequence shown here is derived from an EMBL/GenBank/DDBJ whole genome shotgun (WGS) entry which is preliminary data.</text>
</comment>
<feature type="chain" id="PRO_5044953976" description="Cutinase" evidence="8">
    <location>
        <begin position="18"/>
        <end position="361"/>
    </location>
</feature>
<dbReference type="PANTHER" id="PTHR33630:SF13">
    <property type="entry name" value="ACETYLXYLAN ESTERASE"/>
    <property type="match status" value="1"/>
</dbReference>
<evidence type="ECO:0000256" key="1">
    <source>
        <dbReference type="ARBA" id="ARBA00004613"/>
    </source>
</evidence>
<evidence type="ECO:0000256" key="4">
    <source>
        <dbReference type="ARBA" id="ARBA00022525"/>
    </source>
</evidence>
<protein>
    <recommendedName>
        <fullName evidence="8">Cutinase</fullName>
        <ecNumber evidence="8">3.1.1.74</ecNumber>
    </recommendedName>
</protein>
<comment type="catalytic activity">
    <reaction evidence="8">
        <text>cutin + H2O = cutin monomers.</text>
        <dbReference type="EC" id="3.1.1.74"/>
    </reaction>
</comment>
<dbReference type="EMBL" id="JAZAVJ010000183">
    <property type="protein sequence ID" value="KAK7408528.1"/>
    <property type="molecule type" value="Genomic_DNA"/>
</dbReference>
<evidence type="ECO:0000256" key="7">
    <source>
        <dbReference type="ARBA" id="ARBA00023157"/>
    </source>
</evidence>
<keyword evidence="7" id="KW-1015">Disulfide bond</keyword>
<feature type="compositionally biased region" description="Basic and acidic residues" evidence="9">
    <location>
        <begin position="250"/>
        <end position="261"/>
    </location>
</feature>
<dbReference type="PROSITE" id="PS00155">
    <property type="entry name" value="CUTINASE_1"/>
    <property type="match status" value="1"/>
</dbReference>
<evidence type="ECO:0000256" key="5">
    <source>
        <dbReference type="ARBA" id="ARBA00022729"/>
    </source>
</evidence>
<dbReference type="EC" id="3.1.1.74" evidence="8"/>
<evidence type="ECO:0000256" key="8">
    <source>
        <dbReference type="RuleBase" id="RU361263"/>
    </source>
</evidence>
<keyword evidence="6 8" id="KW-0378">Hydrolase</keyword>
<dbReference type="InterPro" id="IPR043580">
    <property type="entry name" value="CUTINASE_1"/>
</dbReference>
<feature type="signal peptide" evidence="8">
    <location>
        <begin position="1"/>
        <end position="17"/>
    </location>
</feature>
<evidence type="ECO:0000256" key="9">
    <source>
        <dbReference type="SAM" id="MobiDB-lite"/>
    </source>
</evidence>
<organism evidence="10 11">
    <name type="scientific">Neonectria punicea</name>
    <dbReference type="NCBI Taxonomy" id="979145"/>
    <lineage>
        <taxon>Eukaryota</taxon>
        <taxon>Fungi</taxon>
        <taxon>Dikarya</taxon>
        <taxon>Ascomycota</taxon>
        <taxon>Pezizomycotina</taxon>
        <taxon>Sordariomycetes</taxon>
        <taxon>Hypocreomycetidae</taxon>
        <taxon>Hypocreales</taxon>
        <taxon>Nectriaceae</taxon>
        <taxon>Neonectria</taxon>
    </lineage>
</organism>
<dbReference type="Pfam" id="PF01083">
    <property type="entry name" value="Cutinase"/>
    <property type="match status" value="1"/>
</dbReference>
<dbReference type="Gene3D" id="3.40.50.1820">
    <property type="entry name" value="alpha/beta hydrolase"/>
    <property type="match status" value="1"/>
</dbReference>
<dbReference type="Proteomes" id="UP001498476">
    <property type="component" value="Unassembled WGS sequence"/>
</dbReference>
<gene>
    <name evidence="10" type="ORF">QQX98_009288</name>
</gene>
<evidence type="ECO:0000313" key="11">
    <source>
        <dbReference type="Proteomes" id="UP001498476"/>
    </source>
</evidence>
<keyword evidence="4 8" id="KW-0964">Secreted</keyword>